<dbReference type="PANTHER" id="PTHR13017:SF0">
    <property type="entry name" value="METHENYLTETRAHYDROFOLATE SYNTHASE DOMAIN-CONTAINING PROTEIN"/>
    <property type="match status" value="1"/>
</dbReference>
<dbReference type="InterPro" id="IPR002698">
    <property type="entry name" value="FTHF_cligase"/>
</dbReference>
<dbReference type="SUPFAM" id="SSF100950">
    <property type="entry name" value="NagB/RpiA/CoA transferase-like"/>
    <property type="match status" value="1"/>
</dbReference>
<dbReference type="Gene3D" id="3.40.50.10420">
    <property type="entry name" value="NagB/RpiA/CoA transferase-like"/>
    <property type="match status" value="1"/>
</dbReference>
<dbReference type="Pfam" id="PF01812">
    <property type="entry name" value="5-FTHF_cyc-lig"/>
    <property type="match status" value="1"/>
</dbReference>
<dbReference type="GO" id="GO:0003723">
    <property type="term" value="F:RNA binding"/>
    <property type="evidence" value="ECO:0007669"/>
    <property type="project" value="UniProtKB-KW"/>
</dbReference>
<gene>
    <name evidence="2" type="ORF">ATY89_04075</name>
    <name evidence="3" type="ORF">ATZ20_07100</name>
</gene>
<dbReference type="Proteomes" id="UP000065473">
    <property type="component" value="Chromosome"/>
</dbReference>
<evidence type="ECO:0000313" key="2">
    <source>
        <dbReference type="EMBL" id="ALU30560.1"/>
    </source>
</evidence>
<keyword evidence="3" id="KW-0436">Ligase</keyword>
<dbReference type="GeneID" id="14550974"/>
<evidence type="ECO:0000313" key="3">
    <source>
        <dbReference type="EMBL" id="ALU32823.1"/>
    </source>
</evidence>
<dbReference type="GO" id="GO:0016874">
    <property type="term" value="F:ligase activity"/>
    <property type="evidence" value="ECO:0007669"/>
    <property type="project" value="UniProtKB-KW"/>
</dbReference>
<organism evidence="3 4">
    <name type="scientific">Sulfolobus acidocaldarius</name>
    <dbReference type="NCBI Taxonomy" id="2285"/>
    <lineage>
        <taxon>Archaea</taxon>
        <taxon>Thermoproteota</taxon>
        <taxon>Thermoprotei</taxon>
        <taxon>Sulfolobales</taxon>
        <taxon>Sulfolobaceae</taxon>
        <taxon>Sulfolobus</taxon>
    </lineage>
</organism>
<evidence type="ECO:0000313" key="5">
    <source>
        <dbReference type="Proteomes" id="UP000065473"/>
    </source>
</evidence>
<dbReference type="InterPro" id="IPR037171">
    <property type="entry name" value="NagB/RpiA_transferase-like"/>
</dbReference>
<dbReference type="InterPro" id="IPR024185">
    <property type="entry name" value="FTHF_cligase-like_sf"/>
</dbReference>
<reference evidence="4 5" key="1">
    <citation type="submission" date="2015-12" db="EMBL/GenBank/DDBJ databases">
        <title>A stable core within a dynamic pangenome in Sulfolobus acidocaldarius.</title>
        <authorList>
            <person name="Anderson R."/>
            <person name="Kouris A."/>
            <person name="Seward C."/>
            <person name="Campbell K."/>
            <person name="Whitaker R."/>
        </authorList>
    </citation>
    <scope>NUCLEOTIDE SEQUENCE [LARGE SCALE GENOMIC DNA]</scope>
    <source>
        <strain evidence="2 5">GG12-C01-09</strain>
        <strain evidence="3 4">NG05B_CO5_07</strain>
    </source>
</reference>
<dbReference type="PANTHER" id="PTHR13017">
    <property type="entry name" value="5-FORMYLTETRAHYDROFOLATE CYCLO-LIGASE-RELATED"/>
    <property type="match status" value="1"/>
</dbReference>
<evidence type="ECO:0000256" key="1">
    <source>
        <dbReference type="ARBA" id="ARBA00022884"/>
    </source>
</evidence>
<dbReference type="OrthoDB" id="18307at2157"/>
<dbReference type="EMBL" id="CP013694">
    <property type="protein sequence ID" value="ALU30560.1"/>
    <property type="molecule type" value="Genomic_DNA"/>
</dbReference>
<dbReference type="GO" id="GO:0005737">
    <property type="term" value="C:cytoplasm"/>
    <property type="evidence" value="ECO:0007669"/>
    <property type="project" value="TreeGrafter"/>
</dbReference>
<dbReference type="RefSeq" id="WP_048054420.1">
    <property type="nucleotide sequence ID" value="NZ_BHWZ01000001.1"/>
</dbReference>
<sequence>MLSKAEIREKIWSLLEDKNIASFPRPVFGRIPNFKGSKEAALRLREIVEYRKAKVLKVNPDSPQRWVREFALIDGKTVLVPTPRLKGGFYLLDPSKISDYKKASTISGFIYLGELVDIYSIPKVDLVVVGSVALTSRGDRVGKGEGYSELEYAILREIGKIDETTPVVTTIHDIQIVDEIPTEVFDVPVDIIVTPTKVVYTTNKREKPKGIYIEYLTKEKIEDTPFLKEYLNKRLNNLV</sequence>
<proteinExistence type="predicted"/>
<accession>A0A0U3HDP3</accession>
<evidence type="ECO:0000313" key="4">
    <source>
        <dbReference type="Proteomes" id="UP000060043"/>
    </source>
</evidence>
<name>A0A0U3HDP3_9CREN</name>
<dbReference type="FunFam" id="3.40.50.10420:FF:000001">
    <property type="entry name" value="Methenyltetrahydrofolate synthase domain-containing protein"/>
    <property type="match status" value="1"/>
</dbReference>
<dbReference type="EMBL" id="CP013695">
    <property type="protein sequence ID" value="ALU32823.1"/>
    <property type="molecule type" value="Genomic_DNA"/>
</dbReference>
<protein>
    <submittedName>
        <fullName evidence="3">5-formyltetrahydrofolate cyclo-ligase</fullName>
    </submittedName>
</protein>
<keyword evidence="1" id="KW-0694">RNA-binding</keyword>
<dbReference type="PaxDb" id="1435377-SUSAZ_02280"/>
<dbReference type="Proteomes" id="UP000060043">
    <property type="component" value="Chromosome"/>
</dbReference>
<dbReference type="STRING" id="1435377.SUSAZ_02280"/>
<dbReference type="AlphaFoldDB" id="A0A0U3HDP3"/>